<dbReference type="Pfam" id="PF00078">
    <property type="entry name" value="RVT_1"/>
    <property type="match status" value="1"/>
</dbReference>
<dbReference type="CDD" id="cd01651">
    <property type="entry name" value="RT_G2_intron"/>
    <property type="match status" value="1"/>
</dbReference>
<reference evidence="2 3" key="1">
    <citation type="submission" date="2020-05" db="EMBL/GenBank/DDBJ databases">
        <title>MicrobeNet Type strains.</title>
        <authorList>
            <person name="Nicholson A.C."/>
        </authorList>
    </citation>
    <scope>NUCLEOTIDE SEQUENCE [LARGE SCALE GENOMIC DNA]</scope>
    <source>
        <strain evidence="2 3">JCM 3224</strain>
    </source>
</reference>
<evidence type="ECO:0000259" key="1">
    <source>
        <dbReference type="PROSITE" id="PS50878"/>
    </source>
</evidence>
<dbReference type="InterPro" id="IPR043502">
    <property type="entry name" value="DNA/RNA_pol_sf"/>
</dbReference>
<dbReference type="Proteomes" id="UP000586827">
    <property type="component" value="Unassembled WGS sequence"/>
</dbReference>
<dbReference type="NCBIfam" id="TIGR04416">
    <property type="entry name" value="group_II_RT_mat"/>
    <property type="match status" value="1"/>
</dbReference>
<dbReference type="RefSeq" id="WP_067523399.1">
    <property type="nucleotide sequence ID" value="NZ_JABELX010000009.1"/>
</dbReference>
<dbReference type="Pfam" id="PF08388">
    <property type="entry name" value="GIIM"/>
    <property type="match status" value="1"/>
</dbReference>
<dbReference type="InterPro" id="IPR051083">
    <property type="entry name" value="GrpII_Intron_Splice-Mob/Def"/>
</dbReference>
<evidence type="ECO:0000313" key="2">
    <source>
        <dbReference type="EMBL" id="NNH73099.1"/>
    </source>
</evidence>
<keyword evidence="3" id="KW-1185">Reference proteome</keyword>
<comment type="caution">
    <text evidence="2">The sequence shown here is derived from an EMBL/GenBank/DDBJ whole genome shotgun (WGS) entry which is preliminary data.</text>
</comment>
<evidence type="ECO:0000313" key="3">
    <source>
        <dbReference type="Proteomes" id="UP000586827"/>
    </source>
</evidence>
<keyword evidence="2" id="KW-0695">RNA-directed DNA polymerase</keyword>
<proteinExistence type="predicted"/>
<feature type="domain" description="Reverse transcriptase" evidence="1">
    <location>
        <begin position="88"/>
        <end position="332"/>
    </location>
</feature>
<dbReference type="PANTHER" id="PTHR34047:SF8">
    <property type="entry name" value="PROTEIN YKFC"/>
    <property type="match status" value="1"/>
</dbReference>
<dbReference type="InterPro" id="IPR030931">
    <property type="entry name" value="Group_II_RT_mat"/>
</dbReference>
<dbReference type="EMBL" id="JABELX010000009">
    <property type="protein sequence ID" value="NNH73099.1"/>
    <property type="molecule type" value="Genomic_DNA"/>
</dbReference>
<dbReference type="SUPFAM" id="SSF56672">
    <property type="entry name" value="DNA/RNA polymerases"/>
    <property type="match status" value="1"/>
</dbReference>
<name>A0A849CDA1_9NOCA</name>
<sequence length="445" mass="50475">MNTDASVIDLPQVERRVPQIQAKLHRWAGDDPHRRFDDLYNLVCDPTFLAVAWERVRNNRGARSAGVDRQTVRYIEDEIGVEVFLQKLRADVKSRSFTPLPAREQMIPKANGKLRRLGIPTVRDRVVQAALKLVLEPIFEADFLPCSYGFRPNRRAHDAIAEIRHFAGHSYEWAVEGDIKACFDEISHPALMTLVGKRIGDKRVLALVKAFLKAGILAASGALGFSDAGTPQGGVLSPLLANIALSVLDEHMTGKAETPRERERRRKHGLANYRIIRYADDFVILVIGTRADAQALLPELAEVLSTVGLRLSEEKTLITHIDEGMDFLGWRIQRHRQKGSSKHINRTLAIVLRLLNTTLRGWAEYFRYGVSHATFSYLTNHAWLRVGKWMRRKHSGLSWKELRRLYGPSRLRTQDGITLIDLNSVSTKRYRYRGAKIPTPWATAA</sequence>
<accession>A0A849CDA1</accession>
<gene>
    <name evidence="2" type="primary">ltrA</name>
    <name evidence="2" type="ORF">HLB23_25100</name>
</gene>
<keyword evidence="2" id="KW-0808">Transferase</keyword>
<dbReference type="PANTHER" id="PTHR34047">
    <property type="entry name" value="NUCLEAR INTRON MATURASE 1, MITOCHONDRIAL-RELATED"/>
    <property type="match status" value="1"/>
</dbReference>
<dbReference type="InterPro" id="IPR013597">
    <property type="entry name" value="Mat_intron_G2"/>
</dbReference>
<keyword evidence="2" id="KW-0548">Nucleotidyltransferase</keyword>
<dbReference type="GO" id="GO:0003964">
    <property type="term" value="F:RNA-directed DNA polymerase activity"/>
    <property type="evidence" value="ECO:0007669"/>
    <property type="project" value="UniProtKB-KW"/>
</dbReference>
<dbReference type="AlphaFoldDB" id="A0A849CDA1"/>
<dbReference type="PROSITE" id="PS50878">
    <property type="entry name" value="RT_POL"/>
    <property type="match status" value="1"/>
</dbReference>
<organism evidence="2 3">
    <name type="scientific">Nocardia uniformis</name>
    <dbReference type="NCBI Taxonomy" id="53432"/>
    <lineage>
        <taxon>Bacteria</taxon>
        <taxon>Bacillati</taxon>
        <taxon>Actinomycetota</taxon>
        <taxon>Actinomycetes</taxon>
        <taxon>Mycobacteriales</taxon>
        <taxon>Nocardiaceae</taxon>
        <taxon>Nocardia</taxon>
    </lineage>
</organism>
<dbReference type="EC" id="2.7.7.49" evidence="2"/>
<dbReference type="InterPro" id="IPR000477">
    <property type="entry name" value="RT_dom"/>
</dbReference>
<protein>
    <submittedName>
        <fullName evidence="2">Group II intron reverse transcriptase/maturase</fullName>
        <ecNumber evidence="2">2.7.7.49</ecNumber>
    </submittedName>
</protein>